<dbReference type="EMBL" id="CAJPIZ010000279">
    <property type="protein sequence ID" value="CAG2101005.1"/>
    <property type="molecule type" value="Genomic_DNA"/>
</dbReference>
<evidence type="ECO:0000313" key="2">
    <source>
        <dbReference type="EMBL" id="CAD7620575.1"/>
    </source>
</evidence>
<feature type="transmembrane region" description="Helical" evidence="1">
    <location>
        <begin position="12"/>
        <end position="35"/>
    </location>
</feature>
<keyword evidence="1" id="KW-1133">Transmembrane helix</keyword>
<evidence type="ECO:0000256" key="1">
    <source>
        <dbReference type="SAM" id="Phobius"/>
    </source>
</evidence>
<reference evidence="2" key="1">
    <citation type="submission" date="2020-11" db="EMBL/GenBank/DDBJ databases">
        <authorList>
            <person name="Tran Van P."/>
        </authorList>
    </citation>
    <scope>NUCLEOTIDE SEQUENCE</scope>
</reference>
<dbReference type="AlphaFoldDB" id="A0A7R9KES8"/>
<keyword evidence="1" id="KW-0812">Transmembrane</keyword>
<dbReference type="OrthoDB" id="10262032at2759"/>
<evidence type="ECO:0000313" key="3">
    <source>
        <dbReference type="Proteomes" id="UP000759131"/>
    </source>
</evidence>
<dbReference type="InterPro" id="IPR050793">
    <property type="entry name" value="CMP-NeuNAc_synthase"/>
</dbReference>
<protein>
    <submittedName>
        <fullName evidence="2">Uncharacterized protein</fullName>
    </submittedName>
</protein>
<dbReference type="PANTHER" id="PTHR21485">
    <property type="entry name" value="HAD SUPERFAMILY MEMBERS CMAS AND KDSC"/>
    <property type="match status" value="1"/>
</dbReference>
<organism evidence="2">
    <name type="scientific">Medioppia subpectinata</name>
    <dbReference type="NCBI Taxonomy" id="1979941"/>
    <lineage>
        <taxon>Eukaryota</taxon>
        <taxon>Metazoa</taxon>
        <taxon>Ecdysozoa</taxon>
        <taxon>Arthropoda</taxon>
        <taxon>Chelicerata</taxon>
        <taxon>Arachnida</taxon>
        <taxon>Acari</taxon>
        <taxon>Acariformes</taxon>
        <taxon>Sarcoptiformes</taxon>
        <taxon>Oribatida</taxon>
        <taxon>Brachypylina</taxon>
        <taxon>Oppioidea</taxon>
        <taxon>Oppiidae</taxon>
        <taxon>Medioppia</taxon>
    </lineage>
</organism>
<proteinExistence type="predicted"/>
<name>A0A7R9KES8_9ACAR</name>
<dbReference type="SUPFAM" id="SSF53448">
    <property type="entry name" value="Nucleotide-diphospho-sugar transferases"/>
    <property type="match status" value="1"/>
</dbReference>
<accession>A0A7R9KES8</accession>
<keyword evidence="1" id="KW-0472">Membrane</keyword>
<dbReference type="Proteomes" id="UP000759131">
    <property type="component" value="Unassembled WGS sequence"/>
</dbReference>
<dbReference type="Gene3D" id="3.90.550.10">
    <property type="entry name" value="Spore Coat Polysaccharide Biosynthesis Protein SpsA, Chain A"/>
    <property type="match status" value="1"/>
</dbReference>
<keyword evidence="3" id="KW-1185">Reference proteome</keyword>
<dbReference type="GO" id="GO:0008781">
    <property type="term" value="F:N-acylneuraminate cytidylyltransferase activity"/>
    <property type="evidence" value="ECO:0007669"/>
    <property type="project" value="TreeGrafter"/>
</dbReference>
<dbReference type="PANTHER" id="PTHR21485:SF3">
    <property type="entry name" value="N-ACYLNEURAMINATE CYTIDYLYLTRANSFERASE"/>
    <property type="match status" value="1"/>
</dbReference>
<dbReference type="Pfam" id="PF02348">
    <property type="entry name" value="CTP_transf_3"/>
    <property type="match status" value="1"/>
</dbReference>
<gene>
    <name evidence="2" type="ORF">OSB1V03_LOCUS1058</name>
</gene>
<dbReference type="InterPro" id="IPR029044">
    <property type="entry name" value="Nucleotide-diphossugar_trans"/>
</dbReference>
<sequence length="145" mass="16147">MKQTGFEENEGHFWYFASHFNGIGKTMVFWGLVLARGSSKSIPHKNSKLFANKPLIAWVLEPMKLSDVFDEIWVSTDDDMIASIALSFGANVHRRSDKSATDSATSLTAVQEFLNTVKGCAPTKSVWFSALLLIFITIISEKLTI</sequence>
<dbReference type="EMBL" id="OC854854">
    <property type="protein sequence ID" value="CAD7620575.1"/>
    <property type="molecule type" value="Genomic_DNA"/>
</dbReference>
<dbReference type="InterPro" id="IPR003329">
    <property type="entry name" value="Cytidylyl_trans"/>
</dbReference>